<evidence type="ECO:0000313" key="2">
    <source>
        <dbReference type="EMBL" id="RFU30272.1"/>
    </source>
</evidence>
<dbReference type="STRING" id="5539.A0A3E2HAV6"/>
<evidence type="ECO:0000313" key="3">
    <source>
        <dbReference type="Proteomes" id="UP000258309"/>
    </source>
</evidence>
<feature type="non-terminal residue" evidence="2">
    <location>
        <position position="1"/>
    </location>
</feature>
<keyword evidence="3" id="KW-1185">Reference proteome</keyword>
<evidence type="ECO:0008006" key="4">
    <source>
        <dbReference type="Google" id="ProtNLM"/>
    </source>
</evidence>
<name>A0A3E2HAV6_SCYLI</name>
<protein>
    <recommendedName>
        <fullName evidence="4">Zn(2)-C6 fungal-type domain-containing protein</fullName>
    </recommendedName>
</protein>
<accession>A0A3E2HAV6</accession>
<dbReference type="AlphaFoldDB" id="A0A3E2HAV6"/>
<dbReference type="EMBL" id="NCSJ02000104">
    <property type="protein sequence ID" value="RFU30272.1"/>
    <property type="molecule type" value="Genomic_DNA"/>
</dbReference>
<proteinExistence type="predicted"/>
<evidence type="ECO:0000256" key="1">
    <source>
        <dbReference type="SAM" id="MobiDB-lite"/>
    </source>
</evidence>
<dbReference type="OrthoDB" id="4525710at2759"/>
<reference evidence="2 3" key="1">
    <citation type="submission" date="2018-05" db="EMBL/GenBank/DDBJ databases">
        <title>Draft genome sequence of Scytalidium lignicola DSM 105466, a ubiquitous saprotrophic fungus.</title>
        <authorList>
            <person name="Buettner E."/>
            <person name="Gebauer A.M."/>
            <person name="Hofrichter M."/>
            <person name="Liers C."/>
            <person name="Kellner H."/>
        </authorList>
    </citation>
    <scope>NUCLEOTIDE SEQUENCE [LARGE SCALE GENOMIC DNA]</scope>
    <source>
        <strain evidence="2 3">DSM 105466</strain>
    </source>
</reference>
<comment type="caution">
    <text evidence="2">The sequence shown here is derived from an EMBL/GenBank/DDBJ whole genome shotgun (WGS) entry which is preliminary data.</text>
</comment>
<feature type="compositionally biased region" description="Low complexity" evidence="1">
    <location>
        <begin position="200"/>
        <end position="211"/>
    </location>
</feature>
<sequence length="568" mass="64454">MWASNVAANYAVSRMQNVTTFRPHISDRKRPRCGRCLLLNEDCLREPAYRFLNSTERNSDTADFTKDGKCVFEYDEDQIWVETPKNVEFVLEDPQDEEARQPQEDDIEDAFSPEILPIQPTYQSPESSPCSVPQHTFSNIGRLDAATRSSQDSQSTLSSPMVDDGYSFRQISSRSGVSYTPILSTLRTVTISGVSRVESTKSASPHSSHSHSGQRQCRKYDNHPRSLSPLYGNSEMGPSESPWPLENSDEAMLIRHLSLTSGYDSYLADQYHRECLAMLIPMLDDRNTLLDEAVCAATVILRFFEEISIPLVGTDTQSHLLGTHVFVRAQEYRASGIRQAALRVALRQEITVAFSARQPVKLLTEYISVERSKSLTNDWDWTFRMTVLCAEVLNYCFCDNPKSVAVWAELVRRADSWMREKPSSFEPLKCIERRPPDRVFPEIWLLNDCHVAAHIYYLMCHILLTAYNPARPQIGPDRTEATRIADAQETVKDAVRKICGIAITNRHVVPPIFKACSVISMCGDFFIERTEQQALLDVLVTAQVDLAWPTTSSQSSLKEKWGWNSIER</sequence>
<organism evidence="2 3">
    <name type="scientific">Scytalidium lignicola</name>
    <name type="common">Hyphomycete</name>
    <dbReference type="NCBI Taxonomy" id="5539"/>
    <lineage>
        <taxon>Eukaryota</taxon>
        <taxon>Fungi</taxon>
        <taxon>Dikarya</taxon>
        <taxon>Ascomycota</taxon>
        <taxon>Pezizomycotina</taxon>
        <taxon>Leotiomycetes</taxon>
        <taxon>Leotiomycetes incertae sedis</taxon>
        <taxon>Scytalidium</taxon>
    </lineage>
</organism>
<feature type="region of interest" description="Disordered" evidence="1">
    <location>
        <begin position="197"/>
        <end position="244"/>
    </location>
</feature>
<gene>
    <name evidence="2" type="ORF">B7463_g6058</name>
</gene>
<feature type="non-terminal residue" evidence="2">
    <location>
        <position position="568"/>
    </location>
</feature>
<feature type="region of interest" description="Disordered" evidence="1">
    <location>
        <begin position="145"/>
        <end position="165"/>
    </location>
</feature>
<feature type="compositionally biased region" description="Low complexity" evidence="1">
    <location>
        <begin position="149"/>
        <end position="159"/>
    </location>
</feature>
<dbReference type="Proteomes" id="UP000258309">
    <property type="component" value="Unassembled WGS sequence"/>
</dbReference>